<keyword evidence="1" id="KW-1133">Transmembrane helix</keyword>
<dbReference type="Proteomes" id="UP000035017">
    <property type="component" value="Unassembled WGS sequence"/>
</dbReference>
<keyword evidence="1" id="KW-0472">Membrane</keyword>
<name>A0A0D0KW80_AGRTU</name>
<sequence>MMNMDRREFAGGLFLLALGVAFAAYAALNYSTGTVTRMGPGMIPVALGGLLAVFGAVIAIGAFFRIAEPTEIRWIVPIIVLGSVLVFGALIKPFGLIPAVAGSAIVATFAEEKFRPLFSLKLAVVLCVMAWLIFIVGLQLPIPLIDWSL</sequence>
<feature type="domain" description="DUF1468" evidence="2">
    <location>
        <begin position="10"/>
        <end position="143"/>
    </location>
</feature>
<dbReference type="AlphaFoldDB" id="A0A0D0KW80"/>
<evidence type="ECO:0000313" key="4">
    <source>
        <dbReference type="Proteomes" id="UP000035017"/>
    </source>
</evidence>
<evidence type="ECO:0000313" key="3">
    <source>
        <dbReference type="EMBL" id="KIQ04184.1"/>
    </source>
</evidence>
<reference evidence="3 4" key="1">
    <citation type="submission" date="2014-12" db="EMBL/GenBank/DDBJ databases">
        <title>16Stimator: statistical estimation of ribosomal gene copy numbers from draft genome assemblies.</title>
        <authorList>
            <person name="Perisin M.A."/>
            <person name="Vetter M."/>
            <person name="Gilbert J.A."/>
            <person name="Bergelson J."/>
        </authorList>
    </citation>
    <scope>NUCLEOTIDE SEQUENCE [LARGE SCALE GENOMIC DNA]</scope>
    <source>
        <strain evidence="3 4">MEJ076</strain>
    </source>
</reference>
<dbReference type="OrthoDB" id="5186924at2"/>
<gene>
    <name evidence="3" type="ORF">RU07_05985</name>
</gene>
<accession>A0A0D0KW80</accession>
<evidence type="ECO:0000259" key="2">
    <source>
        <dbReference type="Pfam" id="PF07331"/>
    </source>
</evidence>
<dbReference type="EMBL" id="JXQV01000005">
    <property type="protein sequence ID" value="KIQ04184.1"/>
    <property type="molecule type" value="Genomic_DNA"/>
</dbReference>
<protein>
    <recommendedName>
        <fullName evidence="2">DUF1468 domain-containing protein</fullName>
    </recommendedName>
</protein>
<proteinExistence type="predicted"/>
<feature type="transmembrane region" description="Helical" evidence="1">
    <location>
        <begin position="71"/>
        <end position="88"/>
    </location>
</feature>
<feature type="transmembrane region" description="Helical" evidence="1">
    <location>
        <begin position="42"/>
        <end position="64"/>
    </location>
</feature>
<organism evidence="3 4">
    <name type="scientific">Agrobacterium tumefaciens</name>
    <dbReference type="NCBI Taxonomy" id="358"/>
    <lineage>
        <taxon>Bacteria</taxon>
        <taxon>Pseudomonadati</taxon>
        <taxon>Pseudomonadota</taxon>
        <taxon>Alphaproteobacteria</taxon>
        <taxon>Hyphomicrobiales</taxon>
        <taxon>Rhizobiaceae</taxon>
        <taxon>Rhizobium/Agrobacterium group</taxon>
        <taxon>Agrobacterium</taxon>
        <taxon>Agrobacterium tumefaciens complex</taxon>
    </lineage>
</organism>
<dbReference type="InterPro" id="IPR009936">
    <property type="entry name" value="DUF1468"/>
</dbReference>
<dbReference type="Pfam" id="PF07331">
    <property type="entry name" value="TctB"/>
    <property type="match status" value="1"/>
</dbReference>
<keyword evidence="1" id="KW-0812">Transmembrane</keyword>
<evidence type="ECO:0000256" key="1">
    <source>
        <dbReference type="SAM" id="Phobius"/>
    </source>
</evidence>
<comment type="caution">
    <text evidence="3">The sequence shown here is derived from an EMBL/GenBank/DDBJ whole genome shotgun (WGS) entry which is preliminary data.</text>
</comment>
<feature type="transmembrane region" description="Helical" evidence="1">
    <location>
        <begin position="122"/>
        <end position="142"/>
    </location>
</feature>